<gene>
    <name evidence="3" type="ORF">PGQ11_009693</name>
</gene>
<keyword evidence="2" id="KW-0732">Signal</keyword>
<evidence type="ECO:0000313" key="4">
    <source>
        <dbReference type="Proteomes" id="UP001390339"/>
    </source>
</evidence>
<evidence type="ECO:0000256" key="1">
    <source>
        <dbReference type="SAM" id="MobiDB-lite"/>
    </source>
</evidence>
<accession>A0ABR2IK00</accession>
<feature type="compositionally biased region" description="Low complexity" evidence="1">
    <location>
        <begin position="109"/>
        <end position="229"/>
    </location>
</feature>
<proteinExistence type="predicted"/>
<protein>
    <submittedName>
        <fullName evidence="3">Uncharacterized protein</fullName>
    </submittedName>
</protein>
<feature type="region of interest" description="Disordered" evidence="1">
    <location>
        <begin position="455"/>
        <end position="481"/>
    </location>
</feature>
<feature type="compositionally biased region" description="Pro residues" evidence="1">
    <location>
        <begin position="497"/>
        <end position="573"/>
    </location>
</feature>
<feature type="region of interest" description="Disordered" evidence="1">
    <location>
        <begin position="91"/>
        <end position="318"/>
    </location>
</feature>
<feature type="chain" id="PRO_5045240923" evidence="2">
    <location>
        <begin position="28"/>
        <end position="1000"/>
    </location>
</feature>
<evidence type="ECO:0000256" key="2">
    <source>
        <dbReference type="SAM" id="SignalP"/>
    </source>
</evidence>
<feature type="compositionally biased region" description="Pro residues" evidence="1">
    <location>
        <begin position="244"/>
        <end position="256"/>
    </location>
</feature>
<dbReference type="EMBL" id="JAPCWZ010000005">
    <property type="protein sequence ID" value="KAK8863458.1"/>
    <property type="molecule type" value="Genomic_DNA"/>
</dbReference>
<organism evidence="3 4">
    <name type="scientific">Apiospora arundinis</name>
    <dbReference type="NCBI Taxonomy" id="335852"/>
    <lineage>
        <taxon>Eukaryota</taxon>
        <taxon>Fungi</taxon>
        <taxon>Dikarya</taxon>
        <taxon>Ascomycota</taxon>
        <taxon>Pezizomycotina</taxon>
        <taxon>Sordariomycetes</taxon>
        <taxon>Xylariomycetidae</taxon>
        <taxon>Amphisphaeriales</taxon>
        <taxon>Apiosporaceae</taxon>
        <taxon>Apiospora</taxon>
    </lineage>
</organism>
<dbReference type="Proteomes" id="UP001390339">
    <property type="component" value="Unassembled WGS sequence"/>
</dbReference>
<feature type="signal peptide" evidence="2">
    <location>
        <begin position="1"/>
        <end position="27"/>
    </location>
</feature>
<feature type="region of interest" description="Disordered" evidence="1">
    <location>
        <begin position="493"/>
        <end position="576"/>
    </location>
</feature>
<evidence type="ECO:0000313" key="3">
    <source>
        <dbReference type="EMBL" id="KAK8863458.1"/>
    </source>
</evidence>
<reference evidence="3 4" key="1">
    <citation type="journal article" date="2024" name="IMA Fungus">
        <title>Apiospora arundinis, a panoply of carbohydrate-active enzymes and secondary metabolites.</title>
        <authorList>
            <person name="Sorensen T."/>
            <person name="Petersen C."/>
            <person name="Muurmann A.T."/>
            <person name="Christiansen J.V."/>
            <person name="Brundto M.L."/>
            <person name="Overgaard C.K."/>
            <person name="Boysen A.T."/>
            <person name="Wollenberg R.D."/>
            <person name="Larsen T.O."/>
            <person name="Sorensen J.L."/>
            <person name="Nielsen K.L."/>
            <person name="Sondergaard T.E."/>
        </authorList>
    </citation>
    <scope>NUCLEOTIDE SEQUENCE [LARGE SCALE GENOMIC DNA]</scope>
    <source>
        <strain evidence="3 4">AAU 773</strain>
    </source>
</reference>
<feature type="region of interest" description="Disordered" evidence="1">
    <location>
        <begin position="979"/>
        <end position="1000"/>
    </location>
</feature>
<dbReference type="SUPFAM" id="SSF101447">
    <property type="entry name" value="Formin homology 2 domain (FH2 domain)"/>
    <property type="match status" value="1"/>
</dbReference>
<name>A0ABR2IK00_9PEZI</name>
<keyword evidence="4" id="KW-1185">Reference proteome</keyword>
<comment type="caution">
    <text evidence="3">The sequence shown here is derived from an EMBL/GenBank/DDBJ whole genome shotgun (WGS) entry which is preliminary data.</text>
</comment>
<sequence>MRLPKSPAEALSATAALATLVAPSAQAVSVAQATAQPDARSAHWPASTKTYLKATHIEGTPLWQLPASELPTGTQLGGIVSSVLGQLPFTLPSPIIPRPPEDTAISPKTTTTPPETTTTTTPPETTTTSTSLVPTTTTSTSSVPTTSTSSVSTTTSSVSTTTTTPSETTTTPPETTTTSTSSVPTSTISSASTTTTTPLENTTTTTTTPLLITTPEPSTTSSTATGVAPPAGPIPTIPGSSGSPSPPDPTASPPDAPDAGTSGGGSSSGSRPSGPQKKPPKKTPPKKTPPKKTPPKNGPSAAGPSVPRLPWSLPGNPFVKPPAPDYDRITDLARCNGPTHAALLKLWEGYRDEALGEFAGLDDLTVDQQTSLNDIAASKAYEALSNDKRKLARAKDILTKIKPGSWEMVEADLTLVNSPETLQGYINWVDALEAQENGNHAQYLHNRLADVIPLDEPIPPVPDLTEQPPISDLTDQPPDMDQMRRNIRYGIDQVPIGAPPSWPLPPSVQPPPVQPPPVQPPPVQPPPVQPPPVQPPPPPPPSPADPPLPPPVQLPPPPPPPPPAPPTPPPGPPDSLVKAFIKAMRRDPPWKTMGAIVAAAVVIGGLVGVGFITAKKDDGDGGNDGGKRFWTRDDGENVECTVPGPSLKTMLLPAWACINGLMQTQTTLLPRLSMSTNMPAIAASPSSPLFHTPTPTPTILTSNTTNATNVTLGEVLRAIIIPDSMTDEQRNLTQYAKYTHPNLYELTELHATAIEVGADTWPDGKWFPETHDSLNELFQTIWGQPGLLNFVTSEFIMPFTVQKFRDNVGHAIWDSIIRVADYLVTQRAEADVGKNNDTAAAAAAAANATTNATQHAAPLTYTYLVGVAMVDSLMYSVGVSVGNDPKTGEPMYLRLGGNMADILGMAALKLGIDPLNLPQVQNQTTTIWDWVAPTYLVSYDDSHRDLVRFKNHTYVTSEMRHVQDLFYAGKSGPMLHYSLGHGKNLPPLQEPQPDNSTETL</sequence>
<feature type="compositionally biased region" description="Basic residues" evidence="1">
    <location>
        <begin position="278"/>
        <end position="294"/>
    </location>
</feature>